<dbReference type="SUPFAM" id="SSF53335">
    <property type="entry name" value="S-adenosyl-L-methionine-dependent methyltransferases"/>
    <property type="match status" value="1"/>
</dbReference>
<proteinExistence type="predicted"/>
<dbReference type="Gene3D" id="3.40.50.150">
    <property type="entry name" value="Vaccinia Virus protein VP39"/>
    <property type="match status" value="1"/>
</dbReference>
<dbReference type="Pfam" id="PF13489">
    <property type="entry name" value="Methyltransf_23"/>
    <property type="match status" value="1"/>
</dbReference>
<dbReference type="InterPro" id="IPR029063">
    <property type="entry name" value="SAM-dependent_MTases_sf"/>
</dbReference>
<comment type="caution">
    <text evidence="1">The sequence shown here is derived from an EMBL/GenBank/DDBJ whole genome shotgun (WGS) entry which is preliminary data.</text>
</comment>
<dbReference type="AlphaFoldDB" id="X0YJ68"/>
<evidence type="ECO:0008006" key="2">
    <source>
        <dbReference type="Google" id="ProtNLM"/>
    </source>
</evidence>
<organism evidence="1">
    <name type="scientific">marine sediment metagenome</name>
    <dbReference type="NCBI Taxonomy" id="412755"/>
    <lineage>
        <taxon>unclassified sequences</taxon>
        <taxon>metagenomes</taxon>
        <taxon>ecological metagenomes</taxon>
    </lineage>
</organism>
<gene>
    <name evidence="1" type="ORF">S01H4_09391</name>
</gene>
<sequence>MRCYDYKVKYPGKECQLDQDEEWITLVSEGRTEKIRLQDYEKLYSIPGLYEEVIYEQLQCNSPQVVCSMLKEEIEKTREQAAGLRVLDFGAGNGIVGECLDKMIGCDTIVGVDIVEEALEATSRDRPGLYDGYYVMDLSKLDDHKEKQLAKWDLNALVTVAALGYNHIPTRAFLNVYNLLDDGAWVAFTIKERFLSEEDDSGYKEILHAMMGDSLTVLQDRCYCHRLSLSGEPLDYYAIVGRKNKNATVW</sequence>
<reference evidence="1" key="1">
    <citation type="journal article" date="2014" name="Front. Microbiol.">
        <title>High frequency of phylogenetically diverse reductive dehalogenase-homologous genes in deep subseafloor sedimentary metagenomes.</title>
        <authorList>
            <person name="Kawai M."/>
            <person name="Futagami T."/>
            <person name="Toyoda A."/>
            <person name="Takaki Y."/>
            <person name="Nishi S."/>
            <person name="Hori S."/>
            <person name="Arai W."/>
            <person name="Tsubouchi T."/>
            <person name="Morono Y."/>
            <person name="Uchiyama I."/>
            <person name="Ito T."/>
            <person name="Fujiyama A."/>
            <person name="Inagaki F."/>
            <person name="Takami H."/>
        </authorList>
    </citation>
    <scope>NUCLEOTIDE SEQUENCE</scope>
    <source>
        <strain evidence="1">Expedition CK06-06</strain>
    </source>
</reference>
<protein>
    <recommendedName>
        <fullName evidence="2">Methyltransferase domain-containing protein</fullName>
    </recommendedName>
</protein>
<dbReference type="EMBL" id="BART01003384">
    <property type="protein sequence ID" value="GAG55985.1"/>
    <property type="molecule type" value="Genomic_DNA"/>
</dbReference>
<accession>X0YJ68</accession>
<evidence type="ECO:0000313" key="1">
    <source>
        <dbReference type="EMBL" id="GAG55985.1"/>
    </source>
</evidence>
<name>X0YJ68_9ZZZZ</name>
<dbReference type="CDD" id="cd02440">
    <property type="entry name" value="AdoMet_MTases"/>
    <property type="match status" value="1"/>
</dbReference>